<organism evidence="3 4">
    <name type="scientific">Arenimonas composti TR7-09 = DSM 18010</name>
    <dbReference type="NCBI Taxonomy" id="1121013"/>
    <lineage>
        <taxon>Bacteria</taxon>
        <taxon>Pseudomonadati</taxon>
        <taxon>Pseudomonadota</taxon>
        <taxon>Gammaproteobacteria</taxon>
        <taxon>Lysobacterales</taxon>
        <taxon>Lysobacteraceae</taxon>
        <taxon>Arenimonas</taxon>
    </lineage>
</organism>
<protein>
    <recommendedName>
        <fullName evidence="5">Nucleoside diphosphate kinase regulator</fullName>
    </recommendedName>
</protein>
<dbReference type="PANTHER" id="PTHR30437">
    <property type="entry name" value="TRANSCRIPTION ELONGATION FACTOR GREA"/>
    <property type="match status" value="1"/>
</dbReference>
<reference evidence="3 4" key="1">
    <citation type="submission" date="2013-09" db="EMBL/GenBank/DDBJ databases">
        <title>Genome sequencing of Arenimonas composti.</title>
        <authorList>
            <person name="Chen F."/>
            <person name="Wang G."/>
        </authorList>
    </citation>
    <scope>NUCLEOTIDE SEQUENCE [LARGE SCALE GENOMIC DNA]</scope>
    <source>
        <strain evidence="3 4">TR7-09</strain>
    </source>
</reference>
<dbReference type="RefSeq" id="WP_026817541.1">
    <property type="nucleotide sequence ID" value="NZ_AUFF01000011.1"/>
</dbReference>
<keyword evidence="4" id="KW-1185">Reference proteome</keyword>
<dbReference type="SUPFAM" id="SSF54534">
    <property type="entry name" value="FKBP-like"/>
    <property type="match status" value="1"/>
</dbReference>
<dbReference type="Gene3D" id="1.10.286.20">
    <property type="match status" value="1"/>
</dbReference>
<dbReference type="GO" id="GO:0070063">
    <property type="term" value="F:RNA polymerase binding"/>
    <property type="evidence" value="ECO:0007669"/>
    <property type="project" value="InterPro"/>
</dbReference>
<dbReference type="Gene3D" id="3.10.50.30">
    <property type="entry name" value="Transcription elongation factor, GreA/GreB, C-terminal domain"/>
    <property type="match status" value="1"/>
</dbReference>
<evidence type="ECO:0000259" key="1">
    <source>
        <dbReference type="Pfam" id="PF01272"/>
    </source>
</evidence>
<feature type="domain" description="Regulator of nucleoside diphosphate kinase N-terminal" evidence="2">
    <location>
        <begin position="5"/>
        <end position="41"/>
    </location>
</feature>
<dbReference type="eggNOG" id="COG0782">
    <property type="taxonomic scope" value="Bacteria"/>
</dbReference>
<dbReference type="GO" id="GO:0006354">
    <property type="term" value="P:DNA-templated transcription elongation"/>
    <property type="evidence" value="ECO:0007669"/>
    <property type="project" value="TreeGrafter"/>
</dbReference>
<gene>
    <name evidence="3" type="ORF">P873_13400</name>
</gene>
<dbReference type="Pfam" id="PF01272">
    <property type="entry name" value="GreA_GreB"/>
    <property type="match status" value="1"/>
</dbReference>
<dbReference type="InterPro" id="IPR001437">
    <property type="entry name" value="Tscrpt_elong_fac_GreA/B_C"/>
</dbReference>
<feature type="domain" description="Transcription elongation factor GreA/GreB C-terminal" evidence="1">
    <location>
        <begin position="48"/>
        <end position="123"/>
    </location>
</feature>
<dbReference type="GO" id="GO:0003677">
    <property type="term" value="F:DNA binding"/>
    <property type="evidence" value="ECO:0007669"/>
    <property type="project" value="InterPro"/>
</dbReference>
<accession>A0A091BBA9</accession>
<name>A0A091BBA9_9GAMM</name>
<dbReference type="InterPro" id="IPR036953">
    <property type="entry name" value="GreA/GreB_C_sf"/>
</dbReference>
<comment type="caution">
    <text evidence="3">The sequence shown here is derived from an EMBL/GenBank/DDBJ whole genome shotgun (WGS) entry which is preliminary data.</text>
</comment>
<dbReference type="STRING" id="1121013.GCA_000426365_02643"/>
<sequence length="132" mass="13787">MSTLPPIILSTRDLPRLESMLENATGPVAEALEAELVRADVRTPDALPADVVTMNSQVVCVDDAGNSQTVRLVFPNEADAATGKVSVLAPVGAALLGLTAGQAIEWPLPGGRTTRMRVEKVLYQPEAAGEPG</sequence>
<dbReference type="NCBIfam" id="NF004396">
    <property type="entry name" value="PRK05753.1"/>
    <property type="match status" value="1"/>
</dbReference>
<evidence type="ECO:0008006" key="5">
    <source>
        <dbReference type="Google" id="ProtNLM"/>
    </source>
</evidence>
<evidence type="ECO:0000313" key="4">
    <source>
        <dbReference type="Proteomes" id="UP000029391"/>
    </source>
</evidence>
<dbReference type="PANTHER" id="PTHR30437:SF5">
    <property type="entry name" value="REGULATOR OF NUCLEOSIDE DIPHOSPHATE KINASE"/>
    <property type="match status" value="1"/>
</dbReference>
<evidence type="ECO:0000259" key="2">
    <source>
        <dbReference type="Pfam" id="PF14760"/>
    </source>
</evidence>
<proteinExistence type="predicted"/>
<dbReference type="OrthoDB" id="192847at2"/>
<dbReference type="AlphaFoldDB" id="A0A091BBA9"/>
<dbReference type="Pfam" id="PF14760">
    <property type="entry name" value="Rnk_N"/>
    <property type="match status" value="1"/>
</dbReference>
<dbReference type="EMBL" id="AWXU01000048">
    <property type="protein sequence ID" value="KFN48802.1"/>
    <property type="molecule type" value="Genomic_DNA"/>
</dbReference>
<evidence type="ECO:0000313" key="3">
    <source>
        <dbReference type="EMBL" id="KFN48802.1"/>
    </source>
</evidence>
<dbReference type="Proteomes" id="UP000029391">
    <property type="component" value="Unassembled WGS sequence"/>
</dbReference>
<dbReference type="InterPro" id="IPR023459">
    <property type="entry name" value="Tscrpt_elong_fac_GreA/B_fam"/>
</dbReference>
<dbReference type="GO" id="GO:0032784">
    <property type="term" value="P:regulation of DNA-templated transcription elongation"/>
    <property type="evidence" value="ECO:0007669"/>
    <property type="project" value="InterPro"/>
</dbReference>
<dbReference type="InterPro" id="IPR029462">
    <property type="entry name" value="Rnk_N"/>
</dbReference>